<dbReference type="AlphaFoldDB" id="A0A7J0F9Z5"/>
<organism evidence="2 3">
    <name type="scientific">Actinidia rufa</name>
    <dbReference type="NCBI Taxonomy" id="165716"/>
    <lineage>
        <taxon>Eukaryota</taxon>
        <taxon>Viridiplantae</taxon>
        <taxon>Streptophyta</taxon>
        <taxon>Embryophyta</taxon>
        <taxon>Tracheophyta</taxon>
        <taxon>Spermatophyta</taxon>
        <taxon>Magnoliopsida</taxon>
        <taxon>eudicotyledons</taxon>
        <taxon>Gunneridae</taxon>
        <taxon>Pentapetalae</taxon>
        <taxon>asterids</taxon>
        <taxon>Ericales</taxon>
        <taxon>Actinidiaceae</taxon>
        <taxon>Actinidia</taxon>
    </lineage>
</organism>
<protein>
    <submittedName>
        <fullName evidence="2">Calmodulin-binding protein</fullName>
    </submittedName>
</protein>
<evidence type="ECO:0000313" key="3">
    <source>
        <dbReference type="Proteomes" id="UP000585474"/>
    </source>
</evidence>
<keyword evidence="3" id="KW-1185">Reference proteome</keyword>
<dbReference type="InterPro" id="IPR012442">
    <property type="entry name" value="DUF1645_plant"/>
</dbReference>
<gene>
    <name evidence="2" type="ORF">Acr_10g0004340</name>
</gene>
<feature type="region of interest" description="Disordered" evidence="1">
    <location>
        <begin position="287"/>
        <end position="312"/>
    </location>
</feature>
<evidence type="ECO:0000313" key="2">
    <source>
        <dbReference type="EMBL" id="GFY95049.1"/>
    </source>
</evidence>
<dbReference type="Proteomes" id="UP000585474">
    <property type="component" value="Unassembled WGS sequence"/>
</dbReference>
<feature type="region of interest" description="Disordered" evidence="1">
    <location>
        <begin position="57"/>
        <end position="96"/>
    </location>
</feature>
<comment type="caution">
    <text evidence="2">The sequence shown here is derived from an EMBL/GenBank/DDBJ whole genome shotgun (WGS) entry which is preliminary data.</text>
</comment>
<reference evidence="2 3" key="1">
    <citation type="submission" date="2019-07" db="EMBL/GenBank/DDBJ databases">
        <title>De Novo Assembly of kiwifruit Actinidia rufa.</title>
        <authorList>
            <person name="Sugita-Konishi S."/>
            <person name="Sato K."/>
            <person name="Mori E."/>
            <person name="Abe Y."/>
            <person name="Kisaki G."/>
            <person name="Hamano K."/>
            <person name="Suezawa K."/>
            <person name="Otani M."/>
            <person name="Fukuda T."/>
            <person name="Manabe T."/>
            <person name="Gomi K."/>
            <person name="Tabuchi M."/>
            <person name="Akimitsu K."/>
            <person name="Kataoka I."/>
        </authorList>
    </citation>
    <scope>NUCLEOTIDE SEQUENCE [LARGE SCALE GENOMIC DNA]</scope>
    <source>
        <strain evidence="3">cv. Fuchu</strain>
    </source>
</reference>
<name>A0A7J0F9Z5_9ERIC</name>
<proteinExistence type="predicted"/>
<dbReference type="OrthoDB" id="667051at2759"/>
<accession>A0A7J0F9Z5</accession>
<sequence>MEIEVMIPSPPIDFNFDSACTSPYVSAPSSPHQFGNFFHSAPTSPTRAANLFRQLNTSSSADASPPSKIPFNWEEKPGTPKTKHKTDENKNRNENDFEFDFSGQLQRTSLFRRRALRRRKNQTSQAAAWDAIRRTRTYRFSEITKIAEIFNKHKDFQRICVSENIRRSISIRSKPRSKKLAERIKVQRIEEERERTIHPTDLDLYLLSKFPTFSPKMKTTDLVQILQYRHKPSTITPLLLRSSSSASSWPWSWSSSISASAWRGYKNWKLRDLLLFRSASEGRASTEEVKHVSFRSTESAGSASKRRGPVSAHEMHYTANRALSEEMRRKTVLPYKHGLLGCLGFKPVGFKGSIRGSRHLHL</sequence>
<dbReference type="EMBL" id="BJWL01000010">
    <property type="protein sequence ID" value="GFY95049.1"/>
    <property type="molecule type" value="Genomic_DNA"/>
</dbReference>
<dbReference type="Pfam" id="PF07816">
    <property type="entry name" value="DUF1645"/>
    <property type="match status" value="1"/>
</dbReference>
<feature type="compositionally biased region" description="Basic and acidic residues" evidence="1">
    <location>
        <begin position="85"/>
        <end position="95"/>
    </location>
</feature>
<evidence type="ECO:0000256" key="1">
    <source>
        <dbReference type="SAM" id="MobiDB-lite"/>
    </source>
</evidence>
<dbReference type="PANTHER" id="PTHR33095:SF81">
    <property type="entry name" value="OS07G0619500 PROTEIN"/>
    <property type="match status" value="1"/>
</dbReference>
<dbReference type="PANTHER" id="PTHR33095">
    <property type="entry name" value="OS07G0619500 PROTEIN"/>
    <property type="match status" value="1"/>
</dbReference>